<protein>
    <submittedName>
        <fullName evidence="1">Uncharacterized protein</fullName>
    </submittedName>
</protein>
<gene>
    <name evidence="1" type="ORF">M9H77_23376</name>
</gene>
<comment type="caution">
    <text evidence="1">The sequence shown here is derived from an EMBL/GenBank/DDBJ whole genome shotgun (WGS) entry which is preliminary data.</text>
</comment>
<dbReference type="Proteomes" id="UP001060085">
    <property type="component" value="Linkage Group LG05"/>
</dbReference>
<reference evidence="2" key="1">
    <citation type="journal article" date="2023" name="Nat. Plants">
        <title>Single-cell RNA sequencing provides a high-resolution roadmap for understanding the multicellular compartmentation of specialized metabolism.</title>
        <authorList>
            <person name="Sun S."/>
            <person name="Shen X."/>
            <person name="Li Y."/>
            <person name="Li Y."/>
            <person name="Wang S."/>
            <person name="Li R."/>
            <person name="Zhang H."/>
            <person name="Shen G."/>
            <person name="Guo B."/>
            <person name="Wei J."/>
            <person name="Xu J."/>
            <person name="St-Pierre B."/>
            <person name="Chen S."/>
            <person name="Sun C."/>
        </authorList>
    </citation>
    <scope>NUCLEOTIDE SEQUENCE [LARGE SCALE GENOMIC DNA]</scope>
</reference>
<organism evidence="1 2">
    <name type="scientific">Catharanthus roseus</name>
    <name type="common">Madagascar periwinkle</name>
    <name type="synonym">Vinca rosea</name>
    <dbReference type="NCBI Taxonomy" id="4058"/>
    <lineage>
        <taxon>Eukaryota</taxon>
        <taxon>Viridiplantae</taxon>
        <taxon>Streptophyta</taxon>
        <taxon>Embryophyta</taxon>
        <taxon>Tracheophyta</taxon>
        <taxon>Spermatophyta</taxon>
        <taxon>Magnoliopsida</taxon>
        <taxon>eudicotyledons</taxon>
        <taxon>Gunneridae</taxon>
        <taxon>Pentapetalae</taxon>
        <taxon>asterids</taxon>
        <taxon>lamiids</taxon>
        <taxon>Gentianales</taxon>
        <taxon>Apocynaceae</taxon>
        <taxon>Rauvolfioideae</taxon>
        <taxon>Vinceae</taxon>
        <taxon>Catharanthinae</taxon>
        <taxon>Catharanthus</taxon>
    </lineage>
</organism>
<evidence type="ECO:0000313" key="2">
    <source>
        <dbReference type="Proteomes" id="UP001060085"/>
    </source>
</evidence>
<dbReference type="EMBL" id="CM044705">
    <property type="protein sequence ID" value="KAI5664053.1"/>
    <property type="molecule type" value="Genomic_DNA"/>
</dbReference>
<evidence type="ECO:0000313" key="1">
    <source>
        <dbReference type="EMBL" id="KAI5664053.1"/>
    </source>
</evidence>
<proteinExistence type="predicted"/>
<name>A0ACC0AW23_CATRO</name>
<accession>A0ACC0AW23</accession>
<keyword evidence="2" id="KW-1185">Reference proteome</keyword>
<sequence>MSQSPLGLKLRPITRAQMKKLKLQEDNDMIACMEDALKSKIEELNGQGKLPKLFTVCSIVKKQLREQLELRVLVLDLMYSRSSSLCDCGFEALVFHWSVEATKFSIEILQSQEVILGRIWIQFNSQRGFISN</sequence>